<comment type="caution">
    <text evidence="1">The sequence shown here is derived from an EMBL/GenBank/DDBJ whole genome shotgun (WGS) entry which is preliminary data.</text>
</comment>
<proteinExistence type="predicted"/>
<evidence type="ECO:0000313" key="1">
    <source>
        <dbReference type="EMBL" id="MFC5431747.1"/>
    </source>
</evidence>
<accession>A0ABW0JEW6</accession>
<name>A0ABW0JEW6_9BURK</name>
<dbReference type="RefSeq" id="WP_377715215.1">
    <property type="nucleotide sequence ID" value="NZ_JBHSMP010000038.1"/>
</dbReference>
<gene>
    <name evidence="1" type="ORF">ACFPTO_23570</name>
</gene>
<reference evidence="2" key="1">
    <citation type="journal article" date="2019" name="Int. J. Syst. Evol. Microbiol.">
        <title>The Global Catalogue of Microorganisms (GCM) 10K type strain sequencing project: providing services to taxonomists for standard genome sequencing and annotation.</title>
        <authorList>
            <consortium name="The Broad Institute Genomics Platform"/>
            <consortium name="The Broad Institute Genome Sequencing Center for Infectious Disease"/>
            <person name="Wu L."/>
            <person name="Ma J."/>
        </authorList>
    </citation>
    <scope>NUCLEOTIDE SEQUENCE [LARGE SCALE GENOMIC DNA]</scope>
    <source>
        <strain evidence="2">CCUG 56042</strain>
    </source>
</reference>
<organism evidence="1 2">
    <name type="scientific">Paraburkholderia denitrificans</name>
    <dbReference type="NCBI Taxonomy" id="694025"/>
    <lineage>
        <taxon>Bacteria</taxon>
        <taxon>Pseudomonadati</taxon>
        <taxon>Pseudomonadota</taxon>
        <taxon>Betaproteobacteria</taxon>
        <taxon>Burkholderiales</taxon>
        <taxon>Burkholderiaceae</taxon>
        <taxon>Paraburkholderia</taxon>
    </lineage>
</organism>
<dbReference type="EMBL" id="JBHSMP010000038">
    <property type="protein sequence ID" value="MFC5431747.1"/>
    <property type="molecule type" value="Genomic_DNA"/>
</dbReference>
<protein>
    <submittedName>
        <fullName evidence="1">Uncharacterized protein</fullName>
    </submittedName>
</protein>
<keyword evidence="2" id="KW-1185">Reference proteome</keyword>
<dbReference type="Proteomes" id="UP001596103">
    <property type="component" value="Unassembled WGS sequence"/>
</dbReference>
<sequence>MDYTDFYTATDVMFPETAIDGARARLNQLRNRINTVAEPLSREGTMSDALVVLMTSYAELVTALATAPDLQSVGATVKQQAALVKPIMDGIADGTLRFPFQSKQVDAATVITEFVDLNKGVSVAFEQEGWVSRTLES</sequence>
<evidence type="ECO:0000313" key="2">
    <source>
        <dbReference type="Proteomes" id="UP001596103"/>
    </source>
</evidence>